<reference evidence="2" key="1">
    <citation type="submission" date="2020-10" db="EMBL/GenBank/DDBJ databases">
        <authorList>
            <person name="Gilroy R."/>
        </authorList>
    </citation>
    <scope>NUCLEOTIDE SEQUENCE</scope>
    <source>
        <strain evidence="2">2889</strain>
    </source>
</reference>
<evidence type="ECO:0000256" key="1">
    <source>
        <dbReference type="SAM" id="Phobius"/>
    </source>
</evidence>
<feature type="transmembrane region" description="Helical" evidence="1">
    <location>
        <begin position="94"/>
        <end position="114"/>
    </location>
</feature>
<dbReference type="EMBL" id="JADIMZ010000083">
    <property type="protein sequence ID" value="MBO8432690.1"/>
    <property type="molecule type" value="Genomic_DNA"/>
</dbReference>
<keyword evidence="1" id="KW-1133">Transmembrane helix</keyword>
<comment type="caution">
    <text evidence="2">The sequence shown here is derived from an EMBL/GenBank/DDBJ whole genome shotgun (WGS) entry which is preliminary data.</text>
</comment>
<accession>A0A9D9DTI6</accession>
<protein>
    <recommendedName>
        <fullName evidence="4">Signal transduction histidine kinase internal region domain-containing protein</fullName>
    </recommendedName>
</protein>
<dbReference type="Proteomes" id="UP000823612">
    <property type="component" value="Unassembled WGS sequence"/>
</dbReference>
<evidence type="ECO:0008006" key="4">
    <source>
        <dbReference type="Google" id="ProtNLM"/>
    </source>
</evidence>
<reference evidence="2" key="2">
    <citation type="journal article" date="2021" name="PeerJ">
        <title>Extensive microbial diversity within the chicken gut microbiome revealed by metagenomics and culture.</title>
        <authorList>
            <person name="Gilroy R."/>
            <person name="Ravi A."/>
            <person name="Getino M."/>
            <person name="Pursley I."/>
            <person name="Horton D.L."/>
            <person name="Alikhan N.F."/>
            <person name="Baker D."/>
            <person name="Gharbi K."/>
            <person name="Hall N."/>
            <person name="Watson M."/>
            <person name="Adriaenssens E.M."/>
            <person name="Foster-Nyarko E."/>
            <person name="Jarju S."/>
            <person name="Secka A."/>
            <person name="Antonio M."/>
            <person name="Oren A."/>
            <person name="Chaudhuri R.R."/>
            <person name="La Ragione R."/>
            <person name="Hildebrand F."/>
            <person name="Pallen M.J."/>
        </authorList>
    </citation>
    <scope>NUCLEOTIDE SEQUENCE</scope>
    <source>
        <strain evidence="2">2889</strain>
    </source>
</reference>
<keyword evidence="1" id="KW-0472">Membrane</keyword>
<organism evidence="2 3">
    <name type="scientific">Candidatus Pullibacteroides excrementavium</name>
    <dbReference type="NCBI Taxonomy" id="2840905"/>
    <lineage>
        <taxon>Bacteria</taxon>
        <taxon>Pseudomonadati</taxon>
        <taxon>Bacteroidota</taxon>
        <taxon>Bacteroidia</taxon>
        <taxon>Bacteroidales</taxon>
        <taxon>Candidatus Pullibacteroides</taxon>
    </lineage>
</organism>
<evidence type="ECO:0000313" key="3">
    <source>
        <dbReference type="Proteomes" id="UP000823612"/>
    </source>
</evidence>
<feature type="transmembrane region" description="Helical" evidence="1">
    <location>
        <begin position="142"/>
        <end position="162"/>
    </location>
</feature>
<feature type="transmembrane region" description="Helical" evidence="1">
    <location>
        <begin position="64"/>
        <end position="82"/>
    </location>
</feature>
<name>A0A9D9DTI6_9BACT</name>
<gene>
    <name evidence="2" type="ORF">IAB08_05300</name>
</gene>
<evidence type="ECO:0000313" key="2">
    <source>
        <dbReference type="EMBL" id="MBO8432690.1"/>
    </source>
</evidence>
<proteinExistence type="predicted"/>
<dbReference type="AlphaFoldDB" id="A0A9D9DTI6"/>
<keyword evidence="1" id="KW-0812">Transmembrane</keyword>
<sequence>MKEQKILNPHFTKSKTAWFKELCGFVAHDTLSQIGIQAIVWECFYVIWRVNTGWRYFSDQWHEHYSFFLIPLGIYCFYFIAYKIFYRKGNLKSFFGFSFILCCLIICAEYLYIIDTITTRIPTNLPAIEYQSSKRYFQQETWLAIALRDFAIFAIVGFGLIYRDAMQHYLDQKKQLKLIRQNELLSHQLRNHLVHNHFMKNISMSYMGSHPESKDEIKEILFLFSFSLTYTDNILYPVQEEIKFARSLVAFFQKQHPGLPIQFDVKNKECKAYILPLVCEPIICNMFAHGVVSQEGMMQITFDFTDPAMLTMEFINKIKPGQAFSFNPHSQGLKLLRERLKLTYNEEASVEESVENDRVTVLLSIVSLPSKDVSAQ</sequence>